<evidence type="ECO:0000256" key="3">
    <source>
        <dbReference type="ARBA" id="ARBA00022448"/>
    </source>
</evidence>
<organism evidence="9 10">
    <name type="scientific">Pontibacterium sinense</name>
    <dbReference type="NCBI Taxonomy" id="2781979"/>
    <lineage>
        <taxon>Bacteria</taxon>
        <taxon>Pseudomonadati</taxon>
        <taxon>Pseudomonadota</taxon>
        <taxon>Gammaproteobacteria</taxon>
        <taxon>Oceanospirillales</taxon>
        <taxon>Oceanospirillaceae</taxon>
        <taxon>Pontibacterium</taxon>
    </lineage>
</organism>
<dbReference type="PANTHER" id="PTHR30269">
    <property type="entry name" value="TRANSMEMBRANE PROTEIN YFCA"/>
    <property type="match status" value="1"/>
</dbReference>
<dbReference type="Pfam" id="PF01925">
    <property type="entry name" value="TauE"/>
    <property type="match status" value="1"/>
</dbReference>
<evidence type="ECO:0000256" key="7">
    <source>
        <dbReference type="ARBA" id="ARBA00023136"/>
    </source>
</evidence>
<feature type="transmembrane region" description="Helical" evidence="8">
    <location>
        <begin position="7"/>
        <end position="34"/>
    </location>
</feature>
<keyword evidence="7 8" id="KW-0472">Membrane</keyword>
<dbReference type="PANTHER" id="PTHR30269:SF37">
    <property type="entry name" value="MEMBRANE TRANSPORTER PROTEIN"/>
    <property type="match status" value="1"/>
</dbReference>
<dbReference type="AlphaFoldDB" id="A0A8J7FBQ6"/>
<accession>A0A8J7FBQ6</accession>
<feature type="transmembrane region" description="Helical" evidence="8">
    <location>
        <begin position="196"/>
        <end position="213"/>
    </location>
</feature>
<evidence type="ECO:0000256" key="4">
    <source>
        <dbReference type="ARBA" id="ARBA00022475"/>
    </source>
</evidence>
<keyword evidence="4 8" id="KW-1003">Cell membrane</keyword>
<dbReference type="GO" id="GO:0005886">
    <property type="term" value="C:plasma membrane"/>
    <property type="evidence" value="ECO:0007669"/>
    <property type="project" value="UniProtKB-SubCell"/>
</dbReference>
<comment type="similarity">
    <text evidence="2 8">Belongs to the 4-toluene sulfonate uptake permease (TSUP) (TC 2.A.102) family.</text>
</comment>
<sequence>MIDLPLFYLFAIPAVLITGISKGGFGGGLGLIAVPMMSFAISPVQAAAIMLPILCLMDIFGVVRFRQYADWTHLSILLPAALLGIIIGTFSFHYLNEAQIKLMIGLVAMAFVLNHLRGKGSDEAKPASVWRGGFWGIIGGFTSFGVHAGGAPLNIYLLPLKLNKSAFVGTTVIFFTAVNYIKLVPYFWLGQFTSDTLLTALVLAPLAPLGVYLGSFLHHRIDDRWFYRICYGLLTLAGTKLLFDGLSGLL</sequence>
<evidence type="ECO:0000256" key="5">
    <source>
        <dbReference type="ARBA" id="ARBA00022692"/>
    </source>
</evidence>
<evidence type="ECO:0000256" key="2">
    <source>
        <dbReference type="ARBA" id="ARBA00009142"/>
    </source>
</evidence>
<evidence type="ECO:0000256" key="6">
    <source>
        <dbReference type="ARBA" id="ARBA00022989"/>
    </source>
</evidence>
<dbReference type="InterPro" id="IPR052017">
    <property type="entry name" value="TSUP"/>
</dbReference>
<comment type="subcellular location">
    <subcellularLocation>
        <location evidence="1 8">Cell membrane</location>
        <topology evidence="1 8">Multi-pass membrane protein</topology>
    </subcellularLocation>
</comment>
<feature type="transmembrane region" description="Helical" evidence="8">
    <location>
        <begin position="166"/>
        <end position="189"/>
    </location>
</feature>
<feature type="transmembrane region" description="Helical" evidence="8">
    <location>
        <begin position="40"/>
        <end position="62"/>
    </location>
</feature>
<feature type="transmembrane region" description="Helical" evidence="8">
    <location>
        <begin position="74"/>
        <end position="92"/>
    </location>
</feature>
<evidence type="ECO:0000256" key="1">
    <source>
        <dbReference type="ARBA" id="ARBA00004651"/>
    </source>
</evidence>
<keyword evidence="5 8" id="KW-0812">Transmembrane</keyword>
<gene>
    <name evidence="9" type="ORF">IOQ59_04330</name>
</gene>
<keyword evidence="6 8" id="KW-1133">Transmembrane helix</keyword>
<dbReference type="Proteomes" id="UP000640333">
    <property type="component" value="Unassembled WGS sequence"/>
</dbReference>
<evidence type="ECO:0000256" key="8">
    <source>
        <dbReference type="RuleBase" id="RU363041"/>
    </source>
</evidence>
<dbReference type="RefSeq" id="WP_193952032.1">
    <property type="nucleotide sequence ID" value="NZ_JADEYS010000003.1"/>
</dbReference>
<feature type="transmembrane region" description="Helical" evidence="8">
    <location>
        <begin position="98"/>
        <end position="116"/>
    </location>
</feature>
<name>A0A8J7FBQ6_9GAMM</name>
<proteinExistence type="inferred from homology"/>
<protein>
    <recommendedName>
        <fullName evidence="8">Probable membrane transporter protein</fullName>
    </recommendedName>
</protein>
<evidence type="ECO:0000313" key="10">
    <source>
        <dbReference type="Proteomes" id="UP000640333"/>
    </source>
</evidence>
<keyword evidence="10" id="KW-1185">Reference proteome</keyword>
<evidence type="ECO:0000313" key="9">
    <source>
        <dbReference type="EMBL" id="MBE9396484.1"/>
    </source>
</evidence>
<dbReference type="EMBL" id="JADEYS010000003">
    <property type="protein sequence ID" value="MBE9396484.1"/>
    <property type="molecule type" value="Genomic_DNA"/>
</dbReference>
<keyword evidence="3" id="KW-0813">Transport</keyword>
<reference evidence="9" key="1">
    <citation type="submission" date="2020-10" db="EMBL/GenBank/DDBJ databases">
        <title>Bacterium isolated from coastal waters sediment.</title>
        <authorList>
            <person name="Chen R.-J."/>
            <person name="Lu D.-C."/>
            <person name="Zhu K.-L."/>
            <person name="Du Z.-J."/>
        </authorList>
    </citation>
    <scope>NUCLEOTIDE SEQUENCE</scope>
    <source>
        <strain evidence="9">N1Y112</strain>
    </source>
</reference>
<dbReference type="InterPro" id="IPR002781">
    <property type="entry name" value="TM_pro_TauE-like"/>
</dbReference>
<comment type="caution">
    <text evidence="9">The sequence shown here is derived from an EMBL/GenBank/DDBJ whole genome shotgun (WGS) entry which is preliminary data.</text>
</comment>